<organism evidence="2 3">
    <name type="scientific">Ferrovum myxofaciens</name>
    <dbReference type="NCBI Taxonomy" id="416213"/>
    <lineage>
        <taxon>Bacteria</taxon>
        <taxon>Pseudomonadati</taxon>
        <taxon>Pseudomonadota</taxon>
        <taxon>Betaproteobacteria</taxon>
        <taxon>Ferrovales</taxon>
        <taxon>Ferrovaceae</taxon>
        <taxon>Ferrovum</taxon>
    </lineage>
</organism>
<protein>
    <submittedName>
        <fullName evidence="2">Ribbon-helix-helix protein, CopG family</fullName>
    </submittedName>
</protein>
<reference evidence="2" key="1">
    <citation type="submission" date="2021-02" db="EMBL/GenBank/DDBJ databases">
        <title>Comparative genomics of Ferrovum myxofaciens strains, predominant extremophile bacteria forming large biofilm stalactites in acid mine ecosystems.</title>
        <authorList>
            <person name="Burkartova K."/>
            <person name="Ridl J."/>
            <person name="Pajer P."/>
            <person name="Falteisek L."/>
        </authorList>
    </citation>
    <scope>NUCLEOTIDE SEQUENCE</scope>
    <source>
        <strain evidence="2">MI1III</strain>
    </source>
</reference>
<dbReference type="GO" id="GO:0006355">
    <property type="term" value="P:regulation of DNA-templated transcription"/>
    <property type="evidence" value="ECO:0007669"/>
    <property type="project" value="InterPro"/>
</dbReference>
<accession>A0A9E6SYE0</accession>
<name>A0A9E6SYE0_9PROT</name>
<proteinExistence type="predicted"/>
<dbReference type="AlphaFoldDB" id="A0A9E6SYE0"/>
<evidence type="ECO:0000259" key="1">
    <source>
        <dbReference type="Pfam" id="PF01402"/>
    </source>
</evidence>
<feature type="domain" description="Ribbon-helix-helix protein CopG" evidence="1">
    <location>
        <begin position="3"/>
        <end position="42"/>
    </location>
</feature>
<dbReference type="Proteomes" id="UP000683551">
    <property type="component" value="Chromosome"/>
</dbReference>
<evidence type="ECO:0000313" key="3">
    <source>
        <dbReference type="Proteomes" id="UP000683551"/>
    </source>
</evidence>
<dbReference type="InterPro" id="IPR002145">
    <property type="entry name" value="CopG"/>
</dbReference>
<dbReference type="Pfam" id="PF01402">
    <property type="entry name" value="RHH_1"/>
    <property type="match status" value="1"/>
</dbReference>
<gene>
    <name evidence="2" type="ORF">JZL65_01765</name>
</gene>
<sequence length="56" mass="6417">MIRTNFHLTQKQIDALREISGATGLPVSEIARRAIDTFIIQYQEKATPRPRHGTLR</sequence>
<evidence type="ECO:0000313" key="2">
    <source>
        <dbReference type="EMBL" id="QWY77841.1"/>
    </source>
</evidence>
<dbReference type="EMBL" id="CP071137">
    <property type="protein sequence ID" value="QWY77841.1"/>
    <property type="molecule type" value="Genomic_DNA"/>
</dbReference>
<dbReference type="RefSeq" id="WP_273145358.1">
    <property type="nucleotide sequence ID" value="NZ_CP053675.1"/>
</dbReference>